<feature type="transmembrane region" description="Helical" evidence="6">
    <location>
        <begin position="22"/>
        <end position="43"/>
    </location>
</feature>
<reference evidence="8 9" key="1">
    <citation type="submission" date="2016-03" db="EMBL/GenBank/DDBJ databases">
        <authorList>
            <person name="Ploux O."/>
        </authorList>
    </citation>
    <scope>NUCLEOTIDE SEQUENCE [LARGE SCALE GENOMIC DNA]</scope>
    <source>
        <strain evidence="8 9">R-45370</strain>
    </source>
</reference>
<comment type="subcellular location">
    <subcellularLocation>
        <location evidence="1">Membrane</location>
        <topology evidence="1">Multi-pass membrane protein</topology>
    </subcellularLocation>
</comment>
<feature type="transmembrane region" description="Helical" evidence="6">
    <location>
        <begin position="176"/>
        <end position="194"/>
    </location>
</feature>
<gene>
    <name evidence="8" type="ORF">A1359_13725</name>
</gene>
<dbReference type="OrthoDB" id="9799649at2"/>
<organism evidence="8 9">
    <name type="scientific">Methylomonas lenta</name>
    <dbReference type="NCBI Taxonomy" id="980561"/>
    <lineage>
        <taxon>Bacteria</taxon>
        <taxon>Pseudomonadati</taxon>
        <taxon>Pseudomonadota</taxon>
        <taxon>Gammaproteobacteria</taxon>
        <taxon>Methylococcales</taxon>
        <taxon>Methylococcaceae</taxon>
        <taxon>Methylomonas</taxon>
    </lineage>
</organism>
<dbReference type="GO" id="GO:0005886">
    <property type="term" value="C:plasma membrane"/>
    <property type="evidence" value="ECO:0007669"/>
    <property type="project" value="TreeGrafter"/>
</dbReference>
<evidence type="ECO:0000313" key="9">
    <source>
        <dbReference type="Proteomes" id="UP000078476"/>
    </source>
</evidence>
<feature type="transmembrane region" description="Helical" evidence="6">
    <location>
        <begin position="113"/>
        <end position="133"/>
    </location>
</feature>
<keyword evidence="2 6" id="KW-0812">Transmembrane</keyword>
<dbReference type="PANTHER" id="PTHR11562">
    <property type="entry name" value="CATION EFFLUX PROTEIN/ ZINC TRANSPORTER"/>
    <property type="match status" value="1"/>
</dbReference>
<keyword evidence="5 6" id="KW-0472">Membrane</keyword>
<evidence type="ECO:0000256" key="5">
    <source>
        <dbReference type="ARBA" id="ARBA00023136"/>
    </source>
</evidence>
<keyword evidence="3" id="KW-0864">Zinc transport</keyword>
<comment type="caution">
    <text evidence="8">The sequence shown here is derived from an EMBL/GenBank/DDBJ whole genome shotgun (WGS) entry which is preliminary data.</text>
</comment>
<sequence length="205" mass="22116">MTNCCENKSCELTAMRQSHSRVLWIVLVINTAMFFIEGTAGLLANSTSLLADALDMLGDALVYGFSLFVLERSARWQASAALTKGVFMLAFGLGVLAEATYKVFVPIMPGVETMGLIGGLALAANLICFILLYRHRADNLNMSSTWLCSRNDLIANIGVLLAAGSSYLLASRWPDIGVGSLIAILFLHSAFSILRQSLHALRTPA</sequence>
<evidence type="ECO:0000256" key="1">
    <source>
        <dbReference type="ARBA" id="ARBA00004141"/>
    </source>
</evidence>
<dbReference type="InterPro" id="IPR050681">
    <property type="entry name" value="CDF/SLC30A"/>
</dbReference>
<feature type="domain" description="Cation efflux protein transmembrane" evidence="7">
    <location>
        <begin position="23"/>
        <end position="201"/>
    </location>
</feature>
<keyword evidence="9" id="KW-1185">Reference proteome</keyword>
<evidence type="ECO:0000256" key="4">
    <source>
        <dbReference type="ARBA" id="ARBA00022989"/>
    </source>
</evidence>
<keyword evidence="4 6" id="KW-1133">Transmembrane helix</keyword>
<dbReference type="EMBL" id="LUUI01000127">
    <property type="protein sequence ID" value="OAI12736.1"/>
    <property type="molecule type" value="Genomic_DNA"/>
</dbReference>
<keyword evidence="3" id="KW-0406">Ion transport</keyword>
<accession>A0A177N438</accession>
<proteinExistence type="predicted"/>
<evidence type="ECO:0000256" key="2">
    <source>
        <dbReference type="ARBA" id="ARBA00022692"/>
    </source>
</evidence>
<evidence type="ECO:0000259" key="7">
    <source>
        <dbReference type="Pfam" id="PF01545"/>
    </source>
</evidence>
<dbReference type="STRING" id="980561.A1359_13725"/>
<dbReference type="SUPFAM" id="SSF161111">
    <property type="entry name" value="Cation efflux protein transmembrane domain-like"/>
    <property type="match status" value="1"/>
</dbReference>
<evidence type="ECO:0000256" key="6">
    <source>
        <dbReference type="SAM" id="Phobius"/>
    </source>
</evidence>
<dbReference type="RefSeq" id="WP_066985257.1">
    <property type="nucleotide sequence ID" value="NZ_LUUI01000127.1"/>
</dbReference>
<keyword evidence="3" id="KW-0862">Zinc</keyword>
<dbReference type="Pfam" id="PF01545">
    <property type="entry name" value="Cation_efflux"/>
    <property type="match status" value="1"/>
</dbReference>
<dbReference type="PANTHER" id="PTHR11562:SF17">
    <property type="entry name" value="RE54080P-RELATED"/>
    <property type="match status" value="1"/>
</dbReference>
<name>A0A177N438_9GAMM</name>
<dbReference type="Gene3D" id="1.20.1510.10">
    <property type="entry name" value="Cation efflux protein transmembrane domain"/>
    <property type="match status" value="1"/>
</dbReference>
<keyword evidence="3" id="KW-0813">Transport</keyword>
<feature type="transmembrane region" description="Helical" evidence="6">
    <location>
        <begin position="82"/>
        <end position="101"/>
    </location>
</feature>
<feature type="transmembrane region" description="Helical" evidence="6">
    <location>
        <begin position="153"/>
        <end position="170"/>
    </location>
</feature>
<evidence type="ECO:0000256" key="3">
    <source>
        <dbReference type="ARBA" id="ARBA00022906"/>
    </source>
</evidence>
<dbReference type="NCBIfam" id="TIGR01297">
    <property type="entry name" value="CDF"/>
    <property type="match status" value="1"/>
</dbReference>
<dbReference type="InterPro" id="IPR058533">
    <property type="entry name" value="Cation_efflux_TM"/>
</dbReference>
<dbReference type="AlphaFoldDB" id="A0A177N438"/>
<dbReference type="GO" id="GO:0005385">
    <property type="term" value="F:zinc ion transmembrane transporter activity"/>
    <property type="evidence" value="ECO:0007669"/>
    <property type="project" value="TreeGrafter"/>
</dbReference>
<protein>
    <submittedName>
        <fullName evidence="8">Cation transporter</fullName>
    </submittedName>
</protein>
<dbReference type="Proteomes" id="UP000078476">
    <property type="component" value="Unassembled WGS sequence"/>
</dbReference>
<dbReference type="InterPro" id="IPR002524">
    <property type="entry name" value="Cation_efflux"/>
</dbReference>
<feature type="transmembrane region" description="Helical" evidence="6">
    <location>
        <begin position="49"/>
        <end position="70"/>
    </location>
</feature>
<dbReference type="InterPro" id="IPR027469">
    <property type="entry name" value="Cation_efflux_TMD_sf"/>
</dbReference>
<evidence type="ECO:0000313" key="8">
    <source>
        <dbReference type="EMBL" id="OAI12736.1"/>
    </source>
</evidence>